<protein>
    <submittedName>
        <fullName evidence="1">Uncharacterized protein</fullName>
    </submittedName>
</protein>
<dbReference type="EMBL" id="BK032585">
    <property type="protein sequence ID" value="DAF49614.1"/>
    <property type="molecule type" value="Genomic_DNA"/>
</dbReference>
<sequence>MNSPCKNCPERRKLCHSECDKYAVFAAEKERIRANRMKECDEFSFIMELRRKVTSVWYHERKVKDRKGGFRE</sequence>
<name>A0A8S5SFA1_9CAUD</name>
<organism evidence="1">
    <name type="scientific">Myoviridae sp. ctuev19</name>
    <dbReference type="NCBI Taxonomy" id="2827716"/>
    <lineage>
        <taxon>Viruses</taxon>
        <taxon>Duplodnaviria</taxon>
        <taxon>Heunggongvirae</taxon>
        <taxon>Uroviricota</taxon>
        <taxon>Caudoviricetes</taxon>
    </lineage>
</organism>
<accession>A0A8S5SFA1</accession>
<evidence type="ECO:0000313" key="1">
    <source>
        <dbReference type="EMBL" id="DAF49614.1"/>
    </source>
</evidence>
<reference evidence="1" key="1">
    <citation type="journal article" date="2021" name="Proc. Natl. Acad. Sci. U.S.A.">
        <title>A Catalog of Tens of Thousands of Viruses from Human Metagenomes Reveals Hidden Associations with Chronic Diseases.</title>
        <authorList>
            <person name="Tisza M.J."/>
            <person name="Buck C.B."/>
        </authorList>
    </citation>
    <scope>NUCLEOTIDE SEQUENCE</scope>
    <source>
        <strain evidence="1">Ctuev19</strain>
    </source>
</reference>
<proteinExistence type="predicted"/>